<reference evidence="2 3" key="1">
    <citation type="submission" date="2019-10" db="EMBL/GenBank/DDBJ databases">
        <title>Complete genome sequence of Variovorax paradoxus 5C-2.</title>
        <authorList>
            <person name="Gogoleva N.E."/>
            <person name="Balkin A.S."/>
        </authorList>
    </citation>
    <scope>NUCLEOTIDE SEQUENCE [LARGE SCALE GENOMIC DNA]</scope>
    <source>
        <strain evidence="2 3">5C-2</strain>
    </source>
</reference>
<gene>
    <name evidence="2" type="ORF">GFK26_06425</name>
</gene>
<evidence type="ECO:0000259" key="1">
    <source>
        <dbReference type="PROSITE" id="PS50921"/>
    </source>
</evidence>
<evidence type="ECO:0000313" key="3">
    <source>
        <dbReference type="Proteomes" id="UP000326780"/>
    </source>
</evidence>
<dbReference type="PIRSF" id="PIRSF036382">
    <property type="entry name" value="RR_antiterm"/>
    <property type="match status" value="1"/>
</dbReference>
<dbReference type="InterPro" id="IPR036388">
    <property type="entry name" value="WH-like_DNA-bd_sf"/>
</dbReference>
<dbReference type="Pfam" id="PF21332">
    <property type="entry name" value="AmiR_N"/>
    <property type="match status" value="1"/>
</dbReference>
<dbReference type="PROSITE" id="PS50921">
    <property type="entry name" value="ANTAR"/>
    <property type="match status" value="1"/>
</dbReference>
<evidence type="ECO:0000313" key="2">
    <source>
        <dbReference type="EMBL" id="QFZ82415.1"/>
    </source>
</evidence>
<dbReference type="Pfam" id="PF03861">
    <property type="entry name" value="ANTAR"/>
    <property type="match status" value="1"/>
</dbReference>
<feature type="domain" description="ANTAR" evidence="1">
    <location>
        <begin position="141"/>
        <end position="202"/>
    </location>
</feature>
<dbReference type="Proteomes" id="UP000326780">
    <property type="component" value="Chromosome"/>
</dbReference>
<dbReference type="Gene3D" id="3.40.50.2300">
    <property type="match status" value="1"/>
</dbReference>
<dbReference type="InterPro" id="IPR011006">
    <property type="entry name" value="CheY-like_superfamily"/>
</dbReference>
<proteinExistence type="predicted"/>
<organism evidence="2 3">
    <name type="scientific">Variovorax paradoxus</name>
    <dbReference type="NCBI Taxonomy" id="34073"/>
    <lineage>
        <taxon>Bacteria</taxon>
        <taxon>Pseudomonadati</taxon>
        <taxon>Pseudomonadota</taxon>
        <taxon>Betaproteobacteria</taxon>
        <taxon>Burkholderiales</taxon>
        <taxon>Comamonadaceae</taxon>
        <taxon>Variovorax</taxon>
    </lineage>
</organism>
<dbReference type="Gene3D" id="1.10.10.10">
    <property type="entry name" value="Winged helix-like DNA-binding domain superfamily/Winged helix DNA-binding domain"/>
    <property type="match status" value="1"/>
</dbReference>
<dbReference type="GO" id="GO:0003723">
    <property type="term" value="F:RNA binding"/>
    <property type="evidence" value="ECO:0007669"/>
    <property type="project" value="InterPro"/>
</dbReference>
<dbReference type="SMART" id="SM01012">
    <property type="entry name" value="ANTAR"/>
    <property type="match status" value="1"/>
</dbReference>
<dbReference type="InterPro" id="IPR049021">
    <property type="entry name" value="AmiR_N"/>
</dbReference>
<dbReference type="InterPro" id="IPR005561">
    <property type="entry name" value="ANTAR"/>
</dbReference>
<accession>A0A5Q0M1J5</accession>
<dbReference type="SUPFAM" id="SSF52172">
    <property type="entry name" value="CheY-like"/>
    <property type="match status" value="1"/>
</dbReference>
<protein>
    <submittedName>
        <fullName evidence="2">ANTAR domain-containing protein</fullName>
    </submittedName>
</protein>
<dbReference type="EMBL" id="CP045644">
    <property type="protein sequence ID" value="QFZ82415.1"/>
    <property type="molecule type" value="Genomic_DNA"/>
</dbReference>
<sequence length="220" mass="24140">MTVDSSTAPKRHTLRVTPPQLKELRLLKIAVIHPDDADGRQLTQQLQRIGCQVQAFWPPVQHLPEGIDVAFMAVLPDFINLRFEWTQSEDAPAVIAVVTYENPTIVEAVLEIGAKAVLPSPVRSFGLLSALVVAREAHKESRSLARRLRKTEAKLLGVRQLAEAKSILMKTHDVSEGQAHDLIREQAMSKRTTMEDIAAAIVNANEILSLGARGNKPGPG</sequence>
<name>A0A5Q0M1J5_VARPD</name>
<dbReference type="AlphaFoldDB" id="A0A5Q0M1J5"/>
<dbReference type="InterPro" id="IPR008327">
    <property type="entry name" value="Sig_transdc_resp-reg_antiterm"/>
</dbReference>